<organism evidence="2 3">
    <name type="scientific">Vicugna pacos</name>
    <name type="common">Alpaca</name>
    <name type="synonym">Lama pacos</name>
    <dbReference type="NCBI Taxonomy" id="30538"/>
    <lineage>
        <taxon>Eukaryota</taxon>
        <taxon>Metazoa</taxon>
        <taxon>Chordata</taxon>
        <taxon>Craniata</taxon>
        <taxon>Vertebrata</taxon>
        <taxon>Euteleostomi</taxon>
        <taxon>Mammalia</taxon>
        <taxon>Eutheria</taxon>
        <taxon>Laurasiatheria</taxon>
        <taxon>Artiodactyla</taxon>
        <taxon>Tylopoda</taxon>
        <taxon>Camelidae</taxon>
        <taxon>Vicugna</taxon>
    </lineage>
</organism>
<evidence type="ECO:0000313" key="2">
    <source>
        <dbReference type="Proteomes" id="UP001652581"/>
    </source>
</evidence>
<protein>
    <submittedName>
        <fullName evidence="3">Uncharacterized protein</fullName>
    </submittedName>
</protein>
<feature type="region of interest" description="Disordered" evidence="1">
    <location>
        <begin position="196"/>
        <end position="240"/>
    </location>
</feature>
<keyword evidence="2" id="KW-1185">Reference proteome</keyword>
<reference evidence="3" key="1">
    <citation type="submission" date="2025-08" db="UniProtKB">
        <authorList>
            <consortium name="RefSeq"/>
        </authorList>
    </citation>
    <scope>IDENTIFICATION</scope>
</reference>
<dbReference type="GeneID" id="140690214"/>
<accession>A0ABM5CGL8</accession>
<feature type="compositionally biased region" description="Basic residues" evidence="1">
    <location>
        <begin position="217"/>
        <end position="234"/>
    </location>
</feature>
<feature type="region of interest" description="Disordered" evidence="1">
    <location>
        <begin position="141"/>
        <end position="166"/>
    </location>
</feature>
<dbReference type="Proteomes" id="UP001652581">
    <property type="component" value="Chromosome 29"/>
</dbReference>
<name>A0ABM5CGL8_VICPA</name>
<proteinExistence type="predicted"/>
<evidence type="ECO:0000256" key="1">
    <source>
        <dbReference type="SAM" id="MobiDB-lite"/>
    </source>
</evidence>
<feature type="compositionally biased region" description="Pro residues" evidence="1">
    <location>
        <begin position="200"/>
        <end position="209"/>
    </location>
</feature>
<sequence length="240" mass="26451">MVRGQLFDVGGAPATWYFGEGSSCVVWRLKRLQRRQRSPSGKRGADRAAAAELRAECGGGSGAAPRWFAGGSALGLSRAAAAAAAALFLWEARRGPSGGRPAANMAVVDAAPCDGPRAAVRRRRRSSNLVLRRGLQLRGVVESQKSQQSGITVGQSLDQSMEEEEEADDHLEHLEEIQARIHSYYYAKYDRFLRGEAQEPHPPPPPTLPRTPDRSRVLARHHRQWAAQHTHTRWRSSCSR</sequence>
<dbReference type="RefSeq" id="XP_072807794.1">
    <property type="nucleotide sequence ID" value="XM_072951693.1"/>
</dbReference>
<gene>
    <name evidence="3" type="primary">LOC140690214</name>
</gene>
<feature type="compositionally biased region" description="Polar residues" evidence="1">
    <location>
        <begin position="143"/>
        <end position="159"/>
    </location>
</feature>
<evidence type="ECO:0000313" key="3">
    <source>
        <dbReference type="RefSeq" id="XP_072807794.1"/>
    </source>
</evidence>